<dbReference type="InterPro" id="IPR033410">
    <property type="entry name" value="DUF5119"/>
</dbReference>
<organism evidence="2 3">
    <name type="scientific">Bacteroides fragilis str. 3783N1-6</name>
    <dbReference type="NCBI Taxonomy" id="1339310"/>
    <lineage>
        <taxon>Bacteria</taxon>
        <taxon>Pseudomonadati</taxon>
        <taxon>Bacteroidota</taxon>
        <taxon>Bacteroidia</taxon>
        <taxon>Bacteroidales</taxon>
        <taxon>Bacteroidaceae</taxon>
        <taxon>Bacteroides</taxon>
    </lineage>
</organism>
<keyword evidence="1" id="KW-0732">Signal</keyword>
<sequence>MNNIKPYMKMNNYILQVLILFTSCMQFASCEHKDLCYEHSHAVKVKVVFDWSKAPGVTPETMR</sequence>
<accession>A0AB73AS70</accession>
<evidence type="ECO:0008006" key="4">
    <source>
        <dbReference type="Google" id="ProtNLM"/>
    </source>
</evidence>
<feature type="chain" id="PRO_5044493437" description="Lipoprotein" evidence="1">
    <location>
        <begin position="29"/>
        <end position="63"/>
    </location>
</feature>
<dbReference type="AlphaFoldDB" id="A0AB73AS70"/>
<feature type="non-terminal residue" evidence="2">
    <location>
        <position position="63"/>
    </location>
</feature>
<reference evidence="2 3" key="1">
    <citation type="submission" date="2014-02" db="EMBL/GenBank/DDBJ databases">
        <authorList>
            <person name="Sears C."/>
            <person name="Carroll K."/>
            <person name="Sack B.R."/>
            <person name="Qadri F."/>
            <person name="Myers L.L."/>
            <person name="Chung G.-T."/>
            <person name="Escheverria P."/>
            <person name="Fraser C.M."/>
            <person name="Sadzewicz L."/>
            <person name="Shefchek K.A."/>
            <person name="Tallon L."/>
            <person name="Das S.P."/>
            <person name="Daugherty S."/>
            <person name="Mongodin E.F."/>
        </authorList>
    </citation>
    <scope>NUCLEOTIDE SEQUENCE [LARGE SCALE GENOMIC DNA]</scope>
    <source>
        <strain evidence="2 3">3783N1-6</strain>
    </source>
</reference>
<dbReference type="Proteomes" id="UP000021175">
    <property type="component" value="Unassembled WGS sequence"/>
</dbReference>
<dbReference type="Pfam" id="PF17145">
    <property type="entry name" value="DUF5119"/>
    <property type="match status" value="1"/>
</dbReference>
<comment type="caution">
    <text evidence="2">The sequence shown here is derived from an EMBL/GenBank/DDBJ whole genome shotgun (WGS) entry which is preliminary data.</text>
</comment>
<name>A0AB73AS70_BACFG</name>
<dbReference type="RefSeq" id="WP_032591882.1">
    <property type="nucleotide sequence ID" value="NZ_JGEU01000021.1"/>
</dbReference>
<feature type="signal peptide" evidence="1">
    <location>
        <begin position="1"/>
        <end position="28"/>
    </location>
</feature>
<evidence type="ECO:0000256" key="1">
    <source>
        <dbReference type="SAM" id="SignalP"/>
    </source>
</evidence>
<dbReference type="PROSITE" id="PS51257">
    <property type="entry name" value="PROKAR_LIPOPROTEIN"/>
    <property type="match status" value="1"/>
</dbReference>
<evidence type="ECO:0000313" key="3">
    <source>
        <dbReference type="Proteomes" id="UP000021175"/>
    </source>
</evidence>
<dbReference type="EMBL" id="JGEU01000021">
    <property type="protein sequence ID" value="EYB12031.1"/>
    <property type="molecule type" value="Genomic_DNA"/>
</dbReference>
<protein>
    <recommendedName>
        <fullName evidence="4">Lipoprotein</fullName>
    </recommendedName>
</protein>
<evidence type="ECO:0000313" key="2">
    <source>
        <dbReference type="EMBL" id="EYB12031.1"/>
    </source>
</evidence>
<proteinExistence type="predicted"/>
<gene>
    <name evidence="2" type="ORF">M119_4821</name>
</gene>